<gene>
    <name evidence="2" type="ORF">LSP00402_LOCUS4044</name>
    <name evidence="3" type="ORF">LSP00402_LOCUS4045</name>
</gene>
<organism evidence="3">
    <name type="scientific">Lotharella oceanica</name>
    <dbReference type="NCBI Taxonomy" id="641309"/>
    <lineage>
        <taxon>Eukaryota</taxon>
        <taxon>Sar</taxon>
        <taxon>Rhizaria</taxon>
        <taxon>Cercozoa</taxon>
        <taxon>Chlorarachniophyceae</taxon>
        <taxon>Lotharella</taxon>
    </lineage>
</organism>
<feature type="region of interest" description="Disordered" evidence="1">
    <location>
        <begin position="1"/>
        <end position="35"/>
    </location>
</feature>
<evidence type="ECO:0000256" key="1">
    <source>
        <dbReference type="SAM" id="MobiDB-lite"/>
    </source>
</evidence>
<feature type="compositionally biased region" description="Polar residues" evidence="1">
    <location>
        <begin position="22"/>
        <end position="34"/>
    </location>
</feature>
<accession>A0A7S2TKK6</accession>
<evidence type="ECO:0000313" key="2">
    <source>
        <dbReference type="EMBL" id="CAD9752120.1"/>
    </source>
</evidence>
<proteinExistence type="predicted"/>
<feature type="region of interest" description="Disordered" evidence="1">
    <location>
        <begin position="62"/>
        <end position="90"/>
    </location>
</feature>
<reference evidence="3" key="1">
    <citation type="submission" date="2021-01" db="EMBL/GenBank/DDBJ databases">
        <authorList>
            <person name="Corre E."/>
            <person name="Pelletier E."/>
            <person name="Niang G."/>
            <person name="Scheremetjew M."/>
            <person name="Finn R."/>
            <person name="Kale V."/>
            <person name="Holt S."/>
            <person name="Cochrane G."/>
            <person name="Meng A."/>
            <person name="Brown T."/>
            <person name="Cohen L."/>
        </authorList>
    </citation>
    <scope>NUCLEOTIDE SEQUENCE</scope>
    <source>
        <strain evidence="3">CCMP622</strain>
    </source>
</reference>
<feature type="region of interest" description="Disordered" evidence="1">
    <location>
        <begin position="105"/>
        <end position="128"/>
    </location>
</feature>
<dbReference type="EMBL" id="HBHP01006523">
    <property type="protein sequence ID" value="CAD9752120.1"/>
    <property type="molecule type" value="Transcribed_RNA"/>
</dbReference>
<sequence length="158" mass="17728">MGLCYSDANRPAEPSRKGSAPGNHSPSFVFNHQSRPVEAPEWLNPSWRNFGEKLKLSRLSSSHNNMRVSVQNTPCSKTQTRSTPGSENTRRRLWMVRKKSSKALSSLSSVDAALEERADQPPGSSSCEREIWAGLDDALMIKRADEECKREIEVVDLR</sequence>
<protein>
    <submittedName>
        <fullName evidence="3">Uncharacterized protein</fullName>
    </submittedName>
</protein>
<evidence type="ECO:0000313" key="3">
    <source>
        <dbReference type="EMBL" id="CAD9752121.1"/>
    </source>
</evidence>
<dbReference type="EMBL" id="HBHP01006524">
    <property type="protein sequence ID" value="CAD9752121.1"/>
    <property type="molecule type" value="Transcribed_RNA"/>
</dbReference>
<dbReference type="AlphaFoldDB" id="A0A7S2TKK6"/>
<name>A0A7S2TKK6_9EUKA</name>
<feature type="compositionally biased region" description="Polar residues" evidence="1">
    <location>
        <begin position="62"/>
        <end position="87"/>
    </location>
</feature>